<reference evidence="2" key="1">
    <citation type="journal article" date="2021" name="Nat. Commun.">
        <title>Genetic determinants of endophytism in the Arabidopsis root mycobiome.</title>
        <authorList>
            <person name="Mesny F."/>
            <person name="Miyauchi S."/>
            <person name="Thiergart T."/>
            <person name="Pickel B."/>
            <person name="Atanasova L."/>
            <person name="Karlsson M."/>
            <person name="Huettel B."/>
            <person name="Barry K.W."/>
            <person name="Haridas S."/>
            <person name="Chen C."/>
            <person name="Bauer D."/>
            <person name="Andreopoulos W."/>
            <person name="Pangilinan J."/>
            <person name="LaButti K."/>
            <person name="Riley R."/>
            <person name="Lipzen A."/>
            <person name="Clum A."/>
            <person name="Drula E."/>
            <person name="Henrissat B."/>
            <person name="Kohler A."/>
            <person name="Grigoriev I.V."/>
            <person name="Martin F.M."/>
            <person name="Hacquard S."/>
        </authorList>
    </citation>
    <scope>NUCLEOTIDE SEQUENCE</scope>
    <source>
        <strain evidence="2">MPI-CAGE-CH-0235</strain>
    </source>
</reference>
<dbReference type="Proteomes" id="UP000813444">
    <property type="component" value="Unassembled WGS sequence"/>
</dbReference>
<sequence>MSSDDCFAECCGRCFCVCILALISFFVNDCILPHRDSIVHWGRTVEEFLRIPSCLRVFPLVKPGILLQDLRFPAEMACIGFMLLMPAILALSLMAVHGELSVAAVAIGLAPYTFMMTIAYIALFFAKRRLLSMYDSDMDIEDKNEGYDGSNLWQCAV</sequence>
<comment type="caution">
    <text evidence="2">The sequence shown here is derived from an EMBL/GenBank/DDBJ whole genome shotgun (WGS) entry which is preliminary data.</text>
</comment>
<evidence type="ECO:0000313" key="3">
    <source>
        <dbReference type="Proteomes" id="UP000813444"/>
    </source>
</evidence>
<keyword evidence="3" id="KW-1185">Reference proteome</keyword>
<dbReference type="EMBL" id="JAGPNK010000016">
    <property type="protein sequence ID" value="KAH7308167.1"/>
    <property type="molecule type" value="Genomic_DNA"/>
</dbReference>
<keyword evidence="1" id="KW-0812">Transmembrane</keyword>
<feature type="transmembrane region" description="Helical" evidence="1">
    <location>
        <begin position="102"/>
        <end position="126"/>
    </location>
</feature>
<evidence type="ECO:0000313" key="2">
    <source>
        <dbReference type="EMBL" id="KAH7308167.1"/>
    </source>
</evidence>
<evidence type="ECO:0000256" key="1">
    <source>
        <dbReference type="SAM" id="Phobius"/>
    </source>
</evidence>
<dbReference type="AlphaFoldDB" id="A0A8K0WLL1"/>
<keyword evidence="1" id="KW-1133">Transmembrane helix</keyword>
<proteinExistence type="predicted"/>
<name>A0A8K0WLL1_9HYPO</name>
<organism evidence="2 3">
    <name type="scientific">Stachybotrys elegans</name>
    <dbReference type="NCBI Taxonomy" id="80388"/>
    <lineage>
        <taxon>Eukaryota</taxon>
        <taxon>Fungi</taxon>
        <taxon>Dikarya</taxon>
        <taxon>Ascomycota</taxon>
        <taxon>Pezizomycotina</taxon>
        <taxon>Sordariomycetes</taxon>
        <taxon>Hypocreomycetidae</taxon>
        <taxon>Hypocreales</taxon>
        <taxon>Stachybotryaceae</taxon>
        <taxon>Stachybotrys</taxon>
    </lineage>
</organism>
<accession>A0A8K0WLL1</accession>
<keyword evidence="1" id="KW-0472">Membrane</keyword>
<gene>
    <name evidence="2" type="ORF">B0I35DRAFT_483441</name>
</gene>
<feature type="transmembrane region" description="Helical" evidence="1">
    <location>
        <begin position="76"/>
        <end position="96"/>
    </location>
</feature>
<protein>
    <submittedName>
        <fullName evidence="2">Uncharacterized protein</fullName>
    </submittedName>
</protein>